<keyword evidence="1" id="KW-0732">Signal</keyword>
<dbReference type="Proteomes" id="UP001337655">
    <property type="component" value="Unassembled WGS sequence"/>
</dbReference>
<dbReference type="AlphaFoldDB" id="A0AAV9P307"/>
<dbReference type="EMBL" id="JAVRRT010000015">
    <property type="protein sequence ID" value="KAK5165823.1"/>
    <property type="molecule type" value="Genomic_DNA"/>
</dbReference>
<dbReference type="RefSeq" id="XP_064655835.1">
    <property type="nucleotide sequence ID" value="XM_064805976.1"/>
</dbReference>
<dbReference type="GeneID" id="89930078"/>
<sequence>MKTTIFTTSLLATLSAATPLKRQSGCIVQTVMNPNSNQAKASIQQWNNDVKNVNAFLNAVPNLINDEDALLSEARMALTNAMDEPCQLMTLASQSAFIQAPVPAFDCAVEDLMDVFEVHVLQNLMAVIADPGNAEVAQASVDDINAFRCCNVLPDVDILFINSAESEGIANQVPLSVGREDACADIQCTKKCKAKQGANGT</sequence>
<evidence type="ECO:0000313" key="2">
    <source>
        <dbReference type="EMBL" id="KAK5165823.1"/>
    </source>
</evidence>
<comment type="caution">
    <text evidence="2">The sequence shown here is derived from an EMBL/GenBank/DDBJ whole genome shotgun (WGS) entry which is preliminary data.</text>
</comment>
<gene>
    <name evidence="2" type="ORF">LTR77_008746</name>
</gene>
<reference evidence="2 3" key="1">
    <citation type="submission" date="2023-08" db="EMBL/GenBank/DDBJ databases">
        <title>Black Yeasts Isolated from many extreme environments.</title>
        <authorList>
            <person name="Coleine C."/>
            <person name="Stajich J.E."/>
            <person name="Selbmann L."/>
        </authorList>
    </citation>
    <scope>NUCLEOTIDE SEQUENCE [LARGE SCALE GENOMIC DNA]</scope>
    <source>
        <strain evidence="2 3">CCFEE 5935</strain>
    </source>
</reference>
<name>A0AAV9P307_9PEZI</name>
<evidence type="ECO:0000256" key="1">
    <source>
        <dbReference type="SAM" id="SignalP"/>
    </source>
</evidence>
<proteinExistence type="predicted"/>
<feature type="signal peptide" evidence="1">
    <location>
        <begin position="1"/>
        <end position="17"/>
    </location>
</feature>
<protein>
    <submittedName>
        <fullName evidence="2">Uncharacterized protein</fullName>
    </submittedName>
</protein>
<organism evidence="2 3">
    <name type="scientific">Saxophila tyrrhenica</name>
    <dbReference type="NCBI Taxonomy" id="1690608"/>
    <lineage>
        <taxon>Eukaryota</taxon>
        <taxon>Fungi</taxon>
        <taxon>Dikarya</taxon>
        <taxon>Ascomycota</taxon>
        <taxon>Pezizomycotina</taxon>
        <taxon>Dothideomycetes</taxon>
        <taxon>Dothideomycetidae</taxon>
        <taxon>Mycosphaerellales</taxon>
        <taxon>Extremaceae</taxon>
        <taxon>Saxophila</taxon>
    </lineage>
</organism>
<keyword evidence="3" id="KW-1185">Reference proteome</keyword>
<accession>A0AAV9P307</accession>
<evidence type="ECO:0000313" key="3">
    <source>
        <dbReference type="Proteomes" id="UP001337655"/>
    </source>
</evidence>
<feature type="chain" id="PRO_5043709771" evidence="1">
    <location>
        <begin position="18"/>
        <end position="201"/>
    </location>
</feature>